<dbReference type="Proteomes" id="UP001595613">
    <property type="component" value="Unassembled WGS sequence"/>
</dbReference>
<comment type="caution">
    <text evidence="1">The sequence shown here is derived from an EMBL/GenBank/DDBJ whole genome shotgun (WGS) entry which is preliminary data.</text>
</comment>
<gene>
    <name evidence="1" type="ORF">ACFOOL_16345</name>
</gene>
<name>A0ABV7X6P3_9HYPH</name>
<evidence type="ECO:0000313" key="2">
    <source>
        <dbReference type="Proteomes" id="UP001595613"/>
    </source>
</evidence>
<dbReference type="RefSeq" id="WP_380098447.1">
    <property type="nucleotide sequence ID" value="NZ_JBHRYD010000018.1"/>
</dbReference>
<sequence>MIDKFSDPFDMSIFAPEARNLMNMGEQDLFDALSALSREPHNG</sequence>
<protein>
    <submittedName>
        <fullName evidence="1">Uncharacterized protein</fullName>
    </submittedName>
</protein>
<dbReference type="EMBL" id="JBHRYD010000018">
    <property type="protein sequence ID" value="MFC3706318.1"/>
    <property type="molecule type" value="Genomic_DNA"/>
</dbReference>
<organism evidence="1 2">
    <name type="scientific">Devosia honganensis</name>
    <dbReference type="NCBI Taxonomy" id="1610527"/>
    <lineage>
        <taxon>Bacteria</taxon>
        <taxon>Pseudomonadati</taxon>
        <taxon>Pseudomonadota</taxon>
        <taxon>Alphaproteobacteria</taxon>
        <taxon>Hyphomicrobiales</taxon>
        <taxon>Devosiaceae</taxon>
        <taxon>Devosia</taxon>
    </lineage>
</organism>
<reference evidence="2" key="1">
    <citation type="journal article" date="2019" name="Int. J. Syst. Evol. Microbiol.">
        <title>The Global Catalogue of Microorganisms (GCM) 10K type strain sequencing project: providing services to taxonomists for standard genome sequencing and annotation.</title>
        <authorList>
            <consortium name="The Broad Institute Genomics Platform"/>
            <consortium name="The Broad Institute Genome Sequencing Center for Infectious Disease"/>
            <person name="Wu L."/>
            <person name="Ma J."/>
        </authorList>
    </citation>
    <scope>NUCLEOTIDE SEQUENCE [LARGE SCALE GENOMIC DNA]</scope>
    <source>
        <strain evidence="2">KCTC 42281</strain>
    </source>
</reference>
<keyword evidence="2" id="KW-1185">Reference proteome</keyword>
<accession>A0ABV7X6P3</accession>
<evidence type="ECO:0000313" key="1">
    <source>
        <dbReference type="EMBL" id="MFC3706318.1"/>
    </source>
</evidence>
<proteinExistence type="predicted"/>